<comment type="caution">
    <text evidence="2">The sequence shown here is derived from an EMBL/GenBank/DDBJ whole genome shotgun (WGS) entry which is preliminary data.</text>
</comment>
<sequence length="40" mass="4719">MVYTLPYKSLTNFYLWVVANIGIPPAFTKYFLNKINKHVL</sequence>
<keyword evidence="3" id="KW-1185">Reference proteome</keyword>
<dbReference type="EMBL" id="AFBR01000013">
    <property type="protein sequence ID" value="EGG57085.1"/>
    <property type="molecule type" value="Genomic_DNA"/>
</dbReference>
<organism evidence="2 3">
    <name type="scientific">Paraprevotella xylaniphila YIT 11841</name>
    <dbReference type="NCBI Taxonomy" id="762982"/>
    <lineage>
        <taxon>Bacteria</taxon>
        <taxon>Pseudomonadati</taxon>
        <taxon>Bacteroidota</taxon>
        <taxon>Bacteroidia</taxon>
        <taxon>Bacteroidales</taxon>
        <taxon>Prevotellaceae</taxon>
        <taxon>Paraprevotella</taxon>
    </lineage>
</organism>
<reference evidence="2 3" key="1">
    <citation type="submission" date="2011-02" db="EMBL/GenBank/DDBJ databases">
        <authorList>
            <person name="Weinstock G."/>
            <person name="Sodergren E."/>
            <person name="Clifton S."/>
            <person name="Fulton L."/>
            <person name="Fulton B."/>
            <person name="Courtney L."/>
            <person name="Fronick C."/>
            <person name="Harrison M."/>
            <person name="Strong C."/>
            <person name="Farmer C."/>
            <person name="Delahaunty K."/>
            <person name="Markovic C."/>
            <person name="Hall O."/>
            <person name="Minx P."/>
            <person name="Tomlinson C."/>
            <person name="Mitreva M."/>
            <person name="Hou S."/>
            <person name="Chen J."/>
            <person name="Wollam A."/>
            <person name="Pepin K.H."/>
            <person name="Johnson M."/>
            <person name="Bhonagiri V."/>
            <person name="Zhang X."/>
            <person name="Suruliraj S."/>
            <person name="Warren W."/>
            <person name="Chinwalla A."/>
            <person name="Mardis E.R."/>
            <person name="Wilson R.K."/>
        </authorList>
    </citation>
    <scope>NUCLEOTIDE SEQUENCE [LARGE SCALE GENOMIC DNA]</scope>
    <source>
        <strain evidence="2 3">YIT 11841</strain>
    </source>
</reference>
<accession>F3QQK2</accession>
<keyword evidence="1" id="KW-0812">Transmembrane</keyword>
<evidence type="ECO:0000313" key="3">
    <source>
        <dbReference type="Proteomes" id="UP000005546"/>
    </source>
</evidence>
<dbReference type="AlphaFoldDB" id="F3QQK2"/>
<keyword evidence="1" id="KW-0472">Membrane</keyword>
<evidence type="ECO:0000313" key="2">
    <source>
        <dbReference type="EMBL" id="EGG57085.1"/>
    </source>
</evidence>
<protein>
    <submittedName>
        <fullName evidence="2">Uncharacterized protein</fullName>
    </submittedName>
</protein>
<evidence type="ECO:0000256" key="1">
    <source>
        <dbReference type="SAM" id="Phobius"/>
    </source>
</evidence>
<feature type="transmembrane region" description="Helical" evidence="1">
    <location>
        <begin position="13"/>
        <end position="32"/>
    </location>
</feature>
<dbReference type="STRING" id="762982.HMPREF9442_00444"/>
<dbReference type="Proteomes" id="UP000005546">
    <property type="component" value="Unassembled WGS sequence"/>
</dbReference>
<keyword evidence="1" id="KW-1133">Transmembrane helix</keyword>
<proteinExistence type="predicted"/>
<name>F3QQK2_9BACT</name>
<gene>
    <name evidence="2" type="ORF">HMPREF9442_00444</name>
</gene>
<dbReference type="HOGENOM" id="CLU_3293797_0_0_10"/>